<evidence type="ECO:0000313" key="3">
    <source>
        <dbReference type="Proteomes" id="UP000663929"/>
    </source>
</evidence>
<keyword evidence="1" id="KW-1133">Transmembrane helix</keyword>
<keyword evidence="1" id="KW-0472">Membrane</keyword>
<accession>A0A8A4TH88</accession>
<protein>
    <submittedName>
        <fullName evidence="2">PepSY domain-containing protein</fullName>
    </submittedName>
</protein>
<dbReference type="PANTHER" id="PTHR34219:SF3">
    <property type="entry name" value="BLL7967 PROTEIN"/>
    <property type="match status" value="1"/>
</dbReference>
<feature type="transmembrane region" description="Helical" evidence="1">
    <location>
        <begin position="378"/>
        <end position="397"/>
    </location>
</feature>
<feature type="transmembrane region" description="Helical" evidence="1">
    <location>
        <begin position="12"/>
        <end position="37"/>
    </location>
</feature>
<evidence type="ECO:0000313" key="2">
    <source>
        <dbReference type="EMBL" id="QTD48920.1"/>
    </source>
</evidence>
<evidence type="ECO:0000256" key="1">
    <source>
        <dbReference type="SAM" id="Phobius"/>
    </source>
</evidence>
<gene>
    <name evidence="2" type="ORF">J3U87_25330</name>
</gene>
<keyword evidence="3" id="KW-1185">Reference proteome</keyword>
<dbReference type="RefSeq" id="WP_237378568.1">
    <property type="nucleotide sequence ID" value="NZ_CP071793.1"/>
</dbReference>
<dbReference type="Pfam" id="PF03929">
    <property type="entry name" value="PepSY_TM"/>
    <property type="match status" value="1"/>
</dbReference>
<feature type="transmembrane region" description="Helical" evidence="1">
    <location>
        <begin position="336"/>
        <end position="357"/>
    </location>
</feature>
<feature type="transmembrane region" description="Helical" evidence="1">
    <location>
        <begin position="138"/>
        <end position="157"/>
    </location>
</feature>
<proteinExistence type="predicted"/>
<dbReference type="Proteomes" id="UP000663929">
    <property type="component" value="Chromosome"/>
</dbReference>
<feature type="transmembrane region" description="Helical" evidence="1">
    <location>
        <begin position="441"/>
        <end position="464"/>
    </location>
</feature>
<organism evidence="2 3">
    <name type="scientific">Sulfidibacter corallicola</name>
    <dbReference type="NCBI Taxonomy" id="2818388"/>
    <lineage>
        <taxon>Bacteria</taxon>
        <taxon>Pseudomonadati</taxon>
        <taxon>Acidobacteriota</taxon>
        <taxon>Holophagae</taxon>
        <taxon>Acanthopleuribacterales</taxon>
        <taxon>Acanthopleuribacteraceae</taxon>
        <taxon>Sulfidibacter</taxon>
    </lineage>
</organism>
<reference evidence="2" key="1">
    <citation type="submission" date="2021-03" db="EMBL/GenBank/DDBJ databases">
        <title>Acanthopleuribacteraceae sp. M133.</title>
        <authorList>
            <person name="Wang G."/>
        </authorList>
    </citation>
    <scope>NUCLEOTIDE SEQUENCE</scope>
    <source>
        <strain evidence="2">M133</strain>
    </source>
</reference>
<feature type="transmembrane region" description="Helical" evidence="1">
    <location>
        <begin position="184"/>
        <end position="209"/>
    </location>
</feature>
<dbReference type="InterPro" id="IPR005625">
    <property type="entry name" value="PepSY-ass_TM"/>
</dbReference>
<dbReference type="EMBL" id="CP071793">
    <property type="protein sequence ID" value="QTD48920.1"/>
    <property type="molecule type" value="Genomic_DNA"/>
</dbReference>
<keyword evidence="1" id="KW-0812">Transmembrane</keyword>
<dbReference type="KEGG" id="scor:J3U87_25330"/>
<dbReference type="PANTHER" id="PTHR34219">
    <property type="entry name" value="IRON-REGULATED INNER MEMBRANE PROTEIN-RELATED"/>
    <property type="match status" value="1"/>
</dbReference>
<name>A0A8A4TH88_SULCO</name>
<feature type="transmembrane region" description="Helical" evidence="1">
    <location>
        <begin position="470"/>
        <end position="492"/>
    </location>
</feature>
<sequence>MQQRTRKIMYETHAWAGLILGIFLFVICFSGSVSLFVGELATWEHPELRRSWNPAPFSLESRLQDARAAGFNYPNLFVRMPNPARPYLHLMHFSDGEHYELRLDPHDGSVLPKTHAEIAEFLGHLHTDLHLPYPFGRYLIGFSGIFLLLLMVTGIVIHRKRWAELFLTRRPKTRRMWLTDLHKLLGTWSLPFITVIAFTGAILGLLGFLGGFMALASYDGDVAAATAAFTGPAAQKQDKPGRMLSLDALRDRALQEQPKLQIQYVEISEYGDQGAHVEFSGPVRGTLTFQNTFIYNLHSGAEVHRVDWLAGGLWSRLFGMVTPLHFASFGGTAMKWLYFFLGLGMTLLSATGTMIWLEKRLNQRRKAAAPASTERFARVALGICGGLPAATIALFWVHRLYPRADDHDLVGAPLVFWLVWLALTLVACFGPPPKALARPLLLGSGLAAAAVPVLNGLTTGHFFWDSWRMNWFYVFGVDATFLLLGLGACWYARRFHPAPAAKTEMADSITQPQES</sequence>
<dbReference type="AlphaFoldDB" id="A0A8A4TH88"/>
<feature type="transmembrane region" description="Helical" evidence="1">
    <location>
        <begin position="409"/>
        <end position="429"/>
    </location>
</feature>